<sequence length="426" mass="44353">QQYWVSAGAEYDNAENVWVGQAGFTADTTDDSASFTSSPDVTVNGPSSLEIGAAGIFTVVAKVPAPYSALKFNVFGGVNNTNGLGACGGRIDAWGDGYTCGNEDVSTIAAIPSMDGDSVGFGRVALDLGTPLNSLARLHAADTNNPMGEFSMTFLAKMYDNEDSIGTVFYMGFSMEIGDTTLWVGQTAVTATAHTTISTNPAITVSYPNGQDCSLTKPVMIDLEITLPDDSVGDYTIEVSTPSDGNGALLQMCAFIIRSTGDGIPCIDPTREPVYSSPDPTGADIYNNKARFEIGRLSATSNTWSVAADRNKVVFSAAVKATDNPAAGAGTSHTVTFNVIKDGTSISAPTGQVNVIAADTATPLTNEIVPKVNLTYGGDGLDTAMPGKSVKVVADIETYPNATYLPFNFEAVMPNVSGVPVAKICK</sequence>
<evidence type="ECO:0000313" key="2">
    <source>
        <dbReference type="Proteomes" id="UP000271974"/>
    </source>
</evidence>
<dbReference type="OrthoDB" id="6355129at2759"/>
<protein>
    <submittedName>
        <fullName evidence="1">Uncharacterized protein</fullName>
    </submittedName>
</protein>
<dbReference type="Proteomes" id="UP000271974">
    <property type="component" value="Unassembled WGS sequence"/>
</dbReference>
<name>A0A3S1B5V1_ELYCH</name>
<keyword evidence="2" id="KW-1185">Reference proteome</keyword>
<accession>A0A3S1B5V1</accession>
<reference evidence="1 2" key="1">
    <citation type="submission" date="2019-01" db="EMBL/GenBank/DDBJ databases">
        <title>A draft genome assembly of the solar-powered sea slug Elysia chlorotica.</title>
        <authorList>
            <person name="Cai H."/>
            <person name="Li Q."/>
            <person name="Fang X."/>
            <person name="Li J."/>
            <person name="Curtis N.E."/>
            <person name="Altenburger A."/>
            <person name="Shibata T."/>
            <person name="Feng M."/>
            <person name="Maeda T."/>
            <person name="Schwartz J.A."/>
            <person name="Shigenobu S."/>
            <person name="Lundholm N."/>
            <person name="Nishiyama T."/>
            <person name="Yang H."/>
            <person name="Hasebe M."/>
            <person name="Li S."/>
            <person name="Pierce S.K."/>
            <person name="Wang J."/>
        </authorList>
    </citation>
    <scope>NUCLEOTIDE SEQUENCE [LARGE SCALE GENOMIC DNA]</scope>
    <source>
        <strain evidence="1">EC2010</strain>
        <tissue evidence="1">Whole organism of an adult</tissue>
    </source>
</reference>
<comment type="caution">
    <text evidence="1">The sequence shown here is derived from an EMBL/GenBank/DDBJ whole genome shotgun (WGS) entry which is preliminary data.</text>
</comment>
<gene>
    <name evidence="1" type="ORF">EGW08_015435</name>
</gene>
<organism evidence="1 2">
    <name type="scientific">Elysia chlorotica</name>
    <name type="common">Eastern emerald elysia</name>
    <name type="synonym">Sea slug</name>
    <dbReference type="NCBI Taxonomy" id="188477"/>
    <lineage>
        <taxon>Eukaryota</taxon>
        <taxon>Metazoa</taxon>
        <taxon>Spiralia</taxon>
        <taxon>Lophotrochozoa</taxon>
        <taxon>Mollusca</taxon>
        <taxon>Gastropoda</taxon>
        <taxon>Heterobranchia</taxon>
        <taxon>Euthyneura</taxon>
        <taxon>Panpulmonata</taxon>
        <taxon>Sacoglossa</taxon>
        <taxon>Placobranchoidea</taxon>
        <taxon>Plakobranchidae</taxon>
        <taxon>Elysia</taxon>
    </lineage>
</organism>
<dbReference type="EMBL" id="RQTK01000634">
    <property type="protein sequence ID" value="RUS76817.1"/>
    <property type="molecule type" value="Genomic_DNA"/>
</dbReference>
<feature type="non-terminal residue" evidence="1">
    <location>
        <position position="1"/>
    </location>
</feature>
<proteinExistence type="predicted"/>
<feature type="non-terminal residue" evidence="1">
    <location>
        <position position="426"/>
    </location>
</feature>
<evidence type="ECO:0000313" key="1">
    <source>
        <dbReference type="EMBL" id="RUS76817.1"/>
    </source>
</evidence>
<dbReference type="AlphaFoldDB" id="A0A3S1B5V1"/>